<proteinExistence type="predicted"/>
<dbReference type="EMBL" id="LHPF02000008">
    <property type="protein sequence ID" value="PSC73134.1"/>
    <property type="molecule type" value="Genomic_DNA"/>
</dbReference>
<keyword evidence="2" id="KW-1185">Reference proteome</keyword>
<evidence type="ECO:0000313" key="2">
    <source>
        <dbReference type="Proteomes" id="UP000239649"/>
    </source>
</evidence>
<name>A0A2P6VGB0_9CHLO</name>
<comment type="caution">
    <text evidence="1">The sequence shown here is derived from an EMBL/GenBank/DDBJ whole genome shotgun (WGS) entry which is preliminary data.</text>
</comment>
<accession>A0A2P6VGB0</accession>
<dbReference type="OrthoDB" id="513476at2759"/>
<dbReference type="AlphaFoldDB" id="A0A2P6VGB0"/>
<dbReference type="Proteomes" id="UP000239649">
    <property type="component" value="Unassembled WGS sequence"/>
</dbReference>
<reference evidence="1 2" key="1">
    <citation type="journal article" date="2018" name="Plant J.">
        <title>Genome sequences of Chlorella sorokiniana UTEX 1602 and Micractinium conductrix SAG 241.80: implications to maltose excretion by a green alga.</title>
        <authorList>
            <person name="Arriola M.B."/>
            <person name="Velmurugan N."/>
            <person name="Zhang Y."/>
            <person name="Plunkett M.H."/>
            <person name="Hondzo H."/>
            <person name="Barney B.M."/>
        </authorList>
    </citation>
    <scope>NUCLEOTIDE SEQUENCE [LARGE SCALE GENOMIC DNA]</scope>
    <source>
        <strain evidence="1 2">SAG 241.80</strain>
    </source>
</reference>
<organism evidence="1 2">
    <name type="scientific">Micractinium conductrix</name>
    <dbReference type="NCBI Taxonomy" id="554055"/>
    <lineage>
        <taxon>Eukaryota</taxon>
        <taxon>Viridiplantae</taxon>
        <taxon>Chlorophyta</taxon>
        <taxon>core chlorophytes</taxon>
        <taxon>Trebouxiophyceae</taxon>
        <taxon>Chlorellales</taxon>
        <taxon>Chlorellaceae</taxon>
        <taxon>Chlorella clade</taxon>
        <taxon>Micractinium</taxon>
    </lineage>
</organism>
<protein>
    <submittedName>
        <fullName evidence="1">Testis-expressed sequence 264 -like</fullName>
    </submittedName>
</protein>
<gene>
    <name evidence="1" type="ORF">C2E20_3665</name>
</gene>
<evidence type="ECO:0000313" key="1">
    <source>
        <dbReference type="EMBL" id="PSC73134.1"/>
    </source>
</evidence>
<sequence length="188" mass="20105">MPLAVAPPAAGPAAGVAALGGFHNDLPAAWTTLDAIVAARAPEIDWAGLRRLCLFFDDQVNHPADCCRSSLGFVVAERGTDAELQAAAAAWRAHPLVTHRGLHVACFPAGECLATQDLPCRGPPSYLLCLIRALHGLRTQVRRSGVHAAVPGLLQLRCPRRRTVAFLLPLDRRAELLPFAPPSHCTEH</sequence>